<proteinExistence type="predicted"/>
<protein>
    <submittedName>
        <fullName evidence="1">Glyceraldehyde-3-phosphate dehydrogenase putative</fullName>
    </submittedName>
</protein>
<evidence type="ECO:0000313" key="1">
    <source>
        <dbReference type="EMBL" id="GAL70486.1"/>
    </source>
</evidence>
<dbReference type="EMBL" id="BBNS01000006">
    <property type="protein sequence ID" value="GAL70486.1"/>
    <property type="molecule type" value="Genomic_DNA"/>
</dbReference>
<organism evidence="1 2">
    <name type="scientific">Jejuia pallidilutea</name>
    <dbReference type="NCBI Taxonomy" id="504487"/>
    <lineage>
        <taxon>Bacteria</taxon>
        <taxon>Pseudomonadati</taxon>
        <taxon>Bacteroidota</taxon>
        <taxon>Flavobacteriia</taxon>
        <taxon>Flavobacteriales</taxon>
        <taxon>Flavobacteriaceae</taxon>
        <taxon>Jejuia</taxon>
    </lineage>
</organism>
<reference evidence="1 2" key="1">
    <citation type="journal article" date="2014" name="Genome Announc.">
        <title>Draft Genome Sequence of Marine Flavobacterium Jejuia pallidilutea Strain 11shimoA1 and Pigmentation Mutants.</title>
        <authorList>
            <person name="Takatani N."/>
            <person name="Nakanishi M."/>
            <person name="Meirelles P."/>
            <person name="Mino S."/>
            <person name="Suda W."/>
            <person name="Oshima K."/>
            <person name="Hattori M."/>
            <person name="Ohkuma M."/>
            <person name="Hosokawa M."/>
            <person name="Miyashita K."/>
            <person name="Thompson F.L."/>
            <person name="Niwa A."/>
            <person name="Sawabe T."/>
            <person name="Sawabe T."/>
        </authorList>
    </citation>
    <scope>NUCLEOTIDE SEQUENCE [LARGE SCALE GENOMIC DNA]</scope>
    <source>
        <strain evidence="2">JCM19302</strain>
    </source>
</reference>
<evidence type="ECO:0000313" key="2">
    <source>
        <dbReference type="Proteomes" id="UP000029646"/>
    </source>
</evidence>
<name>A0A090W0S8_9FLAO</name>
<sequence length="89" mass="9709">MSKTKLDIPKEFQIETLTHQNTYLVGGELKQWNGDTAEIYSTISSTKTYKPTLLGTIPQLGETEALEALDSAASAYNNGQALANNESSR</sequence>
<dbReference type="AlphaFoldDB" id="A0A090W0S8"/>
<gene>
    <name evidence="1" type="ORF">JCM19302_1395</name>
</gene>
<accession>A0A090W0S8</accession>
<dbReference type="Proteomes" id="UP000029646">
    <property type="component" value="Unassembled WGS sequence"/>
</dbReference>
<comment type="caution">
    <text evidence="1">The sequence shown here is derived from an EMBL/GenBank/DDBJ whole genome shotgun (WGS) entry which is preliminary data.</text>
</comment>